<reference evidence="1" key="1">
    <citation type="submission" date="2014-09" db="EMBL/GenBank/DDBJ databases">
        <authorList>
            <person name="Magalhaes I.L.F."/>
            <person name="Oliveira U."/>
            <person name="Santos F.R."/>
            <person name="Vidigal T.H.D.A."/>
            <person name="Brescovit A.D."/>
            <person name="Santos A.J."/>
        </authorList>
    </citation>
    <scope>NUCLEOTIDE SEQUENCE</scope>
    <source>
        <tissue evidence="1">Shoot tissue taken approximately 20 cm above the soil surface</tissue>
    </source>
</reference>
<protein>
    <submittedName>
        <fullName evidence="1">Uncharacterized protein</fullName>
    </submittedName>
</protein>
<evidence type="ECO:0000313" key="1">
    <source>
        <dbReference type="EMBL" id="JAD57421.1"/>
    </source>
</evidence>
<organism evidence="1">
    <name type="scientific">Arundo donax</name>
    <name type="common">Giant reed</name>
    <name type="synonym">Donax arundinaceus</name>
    <dbReference type="NCBI Taxonomy" id="35708"/>
    <lineage>
        <taxon>Eukaryota</taxon>
        <taxon>Viridiplantae</taxon>
        <taxon>Streptophyta</taxon>
        <taxon>Embryophyta</taxon>
        <taxon>Tracheophyta</taxon>
        <taxon>Spermatophyta</taxon>
        <taxon>Magnoliopsida</taxon>
        <taxon>Liliopsida</taxon>
        <taxon>Poales</taxon>
        <taxon>Poaceae</taxon>
        <taxon>PACMAD clade</taxon>
        <taxon>Arundinoideae</taxon>
        <taxon>Arundineae</taxon>
        <taxon>Arundo</taxon>
    </lineage>
</organism>
<dbReference type="EMBL" id="GBRH01240474">
    <property type="protein sequence ID" value="JAD57421.1"/>
    <property type="molecule type" value="Transcribed_RNA"/>
</dbReference>
<reference evidence="1" key="2">
    <citation type="journal article" date="2015" name="Data Brief">
        <title>Shoot transcriptome of the giant reed, Arundo donax.</title>
        <authorList>
            <person name="Barrero R.A."/>
            <person name="Guerrero F.D."/>
            <person name="Moolhuijzen P."/>
            <person name="Goolsby J.A."/>
            <person name="Tidwell J."/>
            <person name="Bellgard S.E."/>
            <person name="Bellgard M.I."/>
        </authorList>
    </citation>
    <scope>NUCLEOTIDE SEQUENCE</scope>
    <source>
        <tissue evidence="1">Shoot tissue taken approximately 20 cm above the soil surface</tissue>
    </source>
</reference>
<accession>A0A0A9B211</accession>
<sequence length="23" mass="2979">MFYIIFHEFYYALPFGSELYLWK</sequence>
<name>A0A0A9B211_ARUDO</name>
<proteinExistence type="predicted"/>
<dbReference type="AlphaFoldDB" id="A0A0A9B211"/>